<dbReference type="Pfam" id="PF01841">
    <property type="entry name" value="Transglut_core"/>
    <property type="match status" value="1"/>
</dbReference>
<evidence type="ECO:0000259" key="1">
    <source>
        <dbReference type="Pfam" id="PF01841"/>
    </source>
</evidence>
<protein>
    <submittedName>
        <fullName evidence="2">Transglutaminase-like superfamily protein</fullName>
    </submittedName>
</protein>
<dbReference type="Proteomes" id="UP000198362">
    <property type="component" value="Unassembled WGS sequence"/>
</dbReference>
<evidence type="ECO:0000313" key="3">
    <source>
        <dbReference type="Proteomes" id="UP000198362"/>
    </source>
</evidence>
<keyword evidence="3" id="KW-1185">Reference proteome</keyword>
<organism evidence="2 3">
    <name type="scientific">Asanoa hainanensis</name>
    <dbReference type="NCBI Taxonomy" id="560556"/>
    <lineage>
        <taxon>Bacteria</taxon>
        <taxon>Bacillati</taxon>
        <taxon>Actinomycetota</taxon>
        <taxon>Actinomycetes</taxon>
        <taxon>Micromonosporales</taxon>
        <taxon>Micromonosporaceae</taxon>
        <taxon>Asanoa</taxon>
    </lineage>
</organism>
<evidence type="ECO:0000313" key="2">
    <source>
        <dbReference type="EMBL" id="SNT62868.1"/>
    </source>
</evidence>
<reference evidence="2 3" key="1">
    <citation type="submission" date="2017-06" db="EMBL/GenBank/DDBJ databases">
        <authorList>
            <person name="Kim H.J."/>
            <person name="Triplett B.A."/>
        </authorList>
    </citation>
    <scope>NUCLEOTIDE SEQUENCE [LARGE SCALE GENOMIC DNA]</scope>
    <source>
        <strain evidence="2 3">CGMCC 4.5593</strain>
    </source>
</reference>
<accession>A0A239P8D1</accession>
<name>A0A239P8D1_9ACTN</name>
<dbReference type="InterPro" id="IPR002931">
    <property type="entry name" value="Transglutaminase-like"/>
</dbReference>
<feature type="domain" description="Transglutaminase-like" evidence="1">
    <location>
        <begin position="73"/>
        <end position="124"/>
    </location>
</feature>
<dbReference type="EMBL" id="FZPH01000014">
    <property type="protein sequence ID" value="SNT62868.1"/>
    <property type="molecule type" value="Genomic_DNA"/>
</dbReference>
<dbReference type="Gene3D" id="3.10.620.30">
    <property type="match status" value="1"/>
</dbReference>
<dbReference type="SUPFAM" id="SSF54001">
    <property type="entry name" value="Cysteine proteinases"/>
    <property type="match status" value="1"/>
</dbReference>
<sequence length="235" mass="24901">MTQTYATDPGRHAALLDHLPADVEALGIVVRNVVGGAGTPGADHARLVDLLDADQARYPGQGLRVPRGRPVGGTCRSAALLMVAALRHRSLPARSRVGFAPYLGDAAHVVVSYHDGRRWLTTDPRVPGATGFVFPGDAWLAYRAGTLDAARFGGGAALRDAVLRDLAHVNGTEVRLTDEWGPMGPDLVDGLDVIDDLAALLVSVSRGDAVAARELVERYASDHRIRAPRLVLATT</sequence>
<dbReference type="AlphaFoldDB" id="A0A239P8D1"/>
<dbReference type="RefSeq" id="WP_089253902.1">
    <property type="nucleotide sequence ID" value="NZ_FZPH01000014.1"/>
</dbReference>
<gene>
    <name evidence="2" type="ORF">SAMN05421812_114206</name>
</gene>
<dbReference type="InterPro" id="IPR038765">
    <property type="entry name" value="Papain-like_cys_pep_sf"/>
</dbReference>
<dbReference type="OrthoDB" id="148799at2"/>
<proteinExistence type="predicted"/>